<feature type="signal peptide" evidence="1">
    <location>
        <begin position="1"/>
        <end position="20"/>
    </location>
</feature>
<sequence length="847" mass="89473">MKRAFLATALSLSLLETAVAAPKAVGAKPAKVETGPAKAADEKLLPAGWAFLNDPSPLFPHPEKAVQEKRVSAGPASVTGTPSQATTVPAYGTSVQVPGATGLWLPLGELTPVAAFRNGQNIVLVAAGRHVLDTAGLAGTGPFKAVSSLILSDVTVITVTLSDERDPVLRPVGAGWTISVAADVKPQADMLLGQDANALTFTPPVAEGLPQVVALDDPDSGRRLLLGLTRSGRIQQSMRRLGTGFAVRNSLIGVVVAADSDTIELRQAGEKLILDTMGPNSFPLMASNRLQPYGSSLSGVSLGKGTPEELREALRRSVASAAMASSGDRFGARMRVAQAAARAANGPLLGEVMEVALQDWPEGVEKPEARRLQQISTVLNARSGSSSLAEDGGSTPEDQLWRGMMRMLLPFSSRVGQSASGSPENDRLQTADLIATGLPVLQAYAAPLRDRLLPLATQWIARYGNEDATKVLDQFPDGPQVALAKALLAARRNAPDAEAKLSFLAHDPSPLIWPLAREASLRLALKKKTLLPQAVADQVDGILPALRIAGREKEGRLLQITALMQGGNLEGAAAATQEWGRLYPDDVSSVATQEADIIRQMARSAPPGVRQNMNEVAFLKDALLKASDSALRDDIFNGLARRYEALGLPDQEREALRGLLASGNNAREMEVRTRLARLELKMGDLKSARQDLGVFTEGSPDAAFALPGGSSSQSVEVSLLKADIALAEHHPEEAAADLAPIRDPRAWALRAQIAEKAGDWPRAVEALVPLLDGLPGVIANSKGVLSPEQQALVLRLGGDASRAQDQQTLRNLLTRFGSMMKGTPSEGIFRLLTGRHDETSPPVSAGG</sequence>
<dbReference type="InterPro" id="IPR011990">
    <property type="entry name" value="TPR-like_helical_dom_sf"/>
</dbReference>
<feature type="chain" id="PRO_5031272795" evidence="1">
    <location>
        <begin position="21"/>
        <end position="847"/>
    </location>
</feature>
<evidence type="ECO:0000313" key="2">
    <source>
        <dbReference type="EMBL" id="MQR99146.1"/>
    </source>
</evidence>
<evidence type="ECO:0000313" key="3">
    <source>
        <dbReference type="Proteomes" id="UP000432209"/>
    </source>
</evidence>
<reference evidence="2 3" key="1">
    <citation type="submission" date="2019-10" db="EMBL/GenBank/DDBJ databases">
        <title>Gluconobacter aidae sp. nov., a novel species of acetic acid bacteria isolated in Thailand.</title>
        <authorList>
            <person name="Yukphan P."/>
            <person name="Charoenyingcharoen P."/>
            <person name="Malimas S."/>
            <person name="Muramatsu Y."/>
            <person name="Nakagawa Y."/>
            <person name="Tanasupawat S."/>
            <person name="Yamada Y."/>
        </authorList>
    </citation>
    <scope>NUCLEOTIDE SEQUENCE [LARGE SCALE GENOMIC DNA]</scope>
    <source>
        <strain evidence="2 3">AC10</strain>
    </source>
</reference>
<dbReference type="Gene3D" id="1.25.40.10">
    <property type="entry name" value="Tetratricopeptide repeat domain"/>
    <property type="match status" value="1"/>
</dbReference>
<dbReference type="EMBL" id="WIPH01000014">
    <property type="protein sequence ID" value="MQR99146.1"/>
    <property type="molecule type" value="Genomic_DNA"/>
</dbReference>
<keyword evidence="1" id="KW-0732">Signal</keyword>
<name>A0A7X1VNY9_9PROT</name>
<evidence type="ECO:0000256" key="1">
    <source>
        <dbReference type="SAM" id="SignalP"/>
    </source>
</evidence>
<protein>
    <submittedName>
        <fullName evidence="2">Uncharacterized protein</fullName>
    </submittedName>
</protein>
<dbReference type="AlphaFoldDB" id="A0A7X1VNY9"/>
<keyword evidence="3" id="KW-1185">Reference proteome</keyword>
<organism evidence="2 3">
    <name type="scientific">Gluconobacter aidae</name>
    <dbReference type="NCBI Taxonomy" id="2662454"/>
    <lineage>
        <taxon>Bacteria</taxon>
        <taxon>Pseudomonadati</taxon>
        <taxon>Pseudomonadota</taxon>
        <taxon>Alphaproteobacteria</taxon>
        <taxon>Acetobacterales</taxon>
        <taxon>Acetobacteraceae</taxon>
        <taxon>Gluconobacter</taxon>
    </lineage>
</organism>
<accession>A0A7X1VNY9</accession>
<gene>
    <name evidence="2" type="ORF">GFJ39_07970</name>
</gene>
<proteinExistence type="predicted"/>
<dbReference type="Proteomes" id="UP000432209">
    <property type="component" value="Unassembled WGS sequence"/>
</dbReference>
<dbReference type="RefSeq" id="WP_153430825.1">
    <property type="nucleotide sequence ID" value="NZ_WIPH01000014.1"/>
</dbReference>
<comment type="caution">
    <text evidence="2">The sequence shown here is derived from an EMBL/GenBank/DDBJ whole genome shotgun (WGS) entry which is preliminary data.</text>
</comment>